<proteinExistence type="predicted"/>
<dbReference type="EMBL" id="JAOTOJ010000007">
    <property type="protein sequence ID" value="KAK9398971.1"/>
    <property type="molecule type" value="Genomic_DNA"/>
</dbReference>
<evidence type="ECO:0000313" key="1">
    <source>
        <dbReference type="EMBL" id="KAK9398971.1"/>
    </source>
</evidence>
<evidence type="ECO:0000313" key="2">
    <source>
        <dbReference type="Proteomes" id="UP001474421"/>
    </source>
</evidence>
<reference evidence="1 2" key="1">
    <citation type="journal article" date="2024" name="Proc. Natl. Acad. Sci. U.S.A.">
        <title>The genetic regulatory architecture and epigenomic basis for age-related changes in rattlesnake venom.</title>
        <authorList>
            <person name="Hogan M.P."/>
            <person name="Holding M.L."/>
            <person name="Nystrom G.S."/>
            <person name="Colston T.J."/>
            <person name="Bartlett D.A."/>
            <person name="Mason A.J."/>
            <person name="Ellsworth S.A."/>
            <person name="Rautsaw R.M."/>
            <person name="Lawrence K.C."/>
            <person name="Strickland J.L."/>
            <person name="He B."/>
            <person name="Fraser P."/>
            <person name="Margres M.J."/>
            <person name="Gilbert D.M."/>
            <person name="Gibbs H.L."/>
            <person name="Parkinson C.L."/>
            <person name="Rokyta D.R."/>
        </authorList>
    </citation>
    <scope>NUCLEOTIDE SEQUENCE [LARGE SCALE GENOMIC DNA]</scope>
    <source>
        <strain evidence="1">DRR0105</strain>
    </source>
</reference>
<dbReference type="Proteomes" id="UP001474421">
    <property type="component" value="Unassembled WGS sequence"/>
</dbReference>
<sequence>MLSSFSFHLPRSLFLSQKSALLTAVLTVSAWVERVDVKKVGLEHLAIKEHAILGVLNMELVKMESVNATKAGMASTAQLE</sequence>
<organism evidence="1 2">
    <name type="scientific">Crotalus adamanteus</name>
    <name type="common">Eastern diamondback rattlesnake</name>
    <dbReference type="NCBI Taxonomy" id="8729"/>
    <lineage>
        <taxon>Eukaryota</taxon>
        <taxon>Metazoa</taxon>
        <taxon>Chordata</taxon>
        <taxon>Craniata</taxon>
        <taxon>Vertebrata</taxon>
        <taxon>Euteleostomi</taxon>
        <taxon>Lepidosauria</taxon>
        <taxon>Squamata</taxon>
        <taxon>Bifurcata</taxon>
        <taxon>Unidentata</taxon>
        <taxon>Episquamata</taxon>
        <taxon>Toxicofera</taxon>
        <taxon>Serpentes</taxon>
        <taxon>Colubroidea</taxon>
        <taxon>Viperidae</taxon>
        <taxon>Crotalinae</taxon>
        <taxon>Crotalus</taxon>
    </lineage>
</organism>
<comment type="caution">
    <text evidence="1">The sequence shown here is derived from an EMBL/GenBank/DDBJ whole genome shotgun (WGS) entry which is preliminary data.</text>
</comment>
<protein>
    <submittedName>
        <fullName evidence="1">Uncharacterized protein</fullName>
    </submittedName>
</protein>
<dbReference type="AlphaFoldDB" id="A0AAW1B9T1"/>
<keyword evidence="2" id="KW-1185">Reference proteome</keyword>
<name>A0AAW1B9T1_CROAD</name>
<gene>
    <name evidence="1" type="ORF">NXF25_013940</name>
</gene>
<accession>A0AAW1B9T1</accession>